<dbReference type="EMBL" id="CP043930">
    <property type="protein sequence ID" value="QGQ22375.1"/>
    <property type="molecule type" value="Genomic_DNA"/>
</dbReference>
<reference evidence="1 2" key="1">
    <citation type="submission" date="2019-09" db="EMBL/GenBank/DDBJ databases">
        <title>Gimesia benthica sp. nov., a novel bacterium isolated from deep-sea water of the Northwest Indian Ocean.</title>
        <authorList>
            <person name="Dai X."/>
        </authorList>
    </citation>
    <scope>NUCLEOTIDE SEQUENCE [LARGE SCALE GENOMIC DNA]</scope>
    <source>
        <strain evidence="1 2">E7</strain>
    </source>
</reference>
<accession>A0A6I6AAJ7</accession>
<protein>
    <submittedName>
        <fullName evidence="1">Uncharacterized protein</fullName>
    </submittedName>
</protein>
<dbReference type="RefSeq" id="WP_155363456.1">
    <property type="nucleotide sequence ID" value="NZ_CP043930.1"/>
</dbReference>
<gene>
    <name evidence="1" type="ORF">F1728_06665</name>
</gene>
<evidence type="ECO:0000313" key="2">
    <source>
        <dbReference type="Proteomes" id="UP000427281"/>
    </source>
</evidence>
<dbReference type="AlphaFoldDB" id="A0A6I6AAJ7"/>
<proteinExistence type="predicted"/>
<dbReference type="KEGG" id="gim:F1728_06665"/>
<keyword evidence="2" id="KW-1185">Reference proteome</keyword>
<name>A0A6I6AAJ7_9PLAN</name>
<organism evidence="1 2">
    <name type="scientific">Gimesia benthica</name>
    <dbReference type="NCBI Taxonomy" id="2608982"/>
    <lineage>
        <taxon>Bacteria</taxon>
        <taxon>Pseudomonadati</taxon>
        <taxon>Planctomycetota</taxon>
        <taxon>Planctomycetia</taxon>
        <taxon>Planctomycetales</taxon>
        <taxon>Planctomycetaceae</taxon>
        <taxon>Gimesia</taxon>
    </lineage>
</organism>
<evidence type="ECO:0000313" key="1">
    <source>
        <dbReference type="EMBL" id="QGQ22375.1"/>
    </source>
</evidence>
<dbReference type="Proteomes" id="UP000427281">
    <property type="component" value="Chromosome"/>
</dbReference>
<sequence>MTKTETKIKKPKKPTRKQIKKYCNDWMFYNLTKKQKRIIANALYELHCEVIDDYFAWLGEPKKVLSMPDWADDSGEVLEHETEVNQPCKYREWVDEYNGRWEATYCSGMGKNHCTIRSDVYNMVRASVNTMCDQVTDSDYDAFTIMVGNGDPIEHFYHQLIDGLDDGVILDY</sequence>